<evidence type="ECO:0000313" key="2">
    <source>
        <dbReference type="EMBL" id="GHE31540.1"/>
    </source>
</evidence>
<reference evidence="2" key="2">
    <citation type="submission" date="2020-09" db="EMBL/GenBank/DDBJ databases">
        <authorList>
            <person name="Sun Q."/>
            <person name="Zhou Y."/>
        </authorList>
    </citation>
    <scope>NUCLEOTIDE SEQUENCE</scope>
    <source>
        <strain evidence="2">CGMCC 4.7403</strain>
    </source>
</reference>
<dbReference type="AlphaFoldDB" id="A0A919DC28"/>
<feature type="transmembrane region" description="Helical" evidence="1">
    <location>
        <begin position="177"/>
        <end position="199"/>
    </location>
</feature>
<comment type="caution">
    <text evidence="2">The sequence shown here is derived from an EMBL/GenBank/DDBJ whole genome shotgun (WGS) entry which is preliminary data.</text>
</comment>
<reference evidence="2" key="1">
    <citation type="journal article" date="2014" name="Int. J. Syst. Evol. Microbiol.">
        <title>Complete genome sequence of Corynebacterium casei LMG S-19264T (=DSM 44701T), isolated from a smear-ripened cheese.</title>
        <authorList>
            <consortium name="US DOE Joint Genome Institute (JGI-PGF)"/>
            <person name="Walter F."/>
            <person name="Albersmeier A."/>
            <person name="Kalinowski J."/>
            <person name="Ruckert C."/>
        </authorList>
    </citation>
    <scope>NUCLEOTIDE SEQUENCE</scope>
    <source>
        <strain evidence="2">CGMCC 4.7403</strain>
    </source>
</reference>
<name>A0A919DC28_9ACTN</name>
<feature type="transmembrane region" description="Helical" evidence="1">
    <location>
        <begin position="37"/>
        <end position="56"/>
    </location>
</feature>
<evidence type="ECO:0000313" key="3">
    <source>
        <dbReference type="Proteomes" id="UP000603227"/>
    </source>
</evidence>
<keyword evidence="3" id="KW-1185">Reference proteome</keyword>
<feature type="transmembrane region" description="Helical" evidence="1">
    <location>
        <begin position="206"/>
        <end position="224"/>
    </location>
</feature>
<accession>A0A919DC28</accession>
<keyword evidence="1" id="KW-1133">Transmembrane helix</keyword>
<gene>
    <name evidence="2" type="ORF">GCM10017771_47950</name>
</gene>
<organism evidence="2 3">
    <name type="scientific">Streptomyces capitiformicae</name>
    <dbReference type="NCBI Taxonomy" id="2014920"/>
    <lineage>
        <taxon>Bacteria</taxon>
        <taxon>Bacillati</taxon>
        <taxon>Actinomycetota</taxon>
        <taxon>Actinomycetes</taxon>
        <taxon>Kitasatosporales</taxon>
        <taxon>Streptomycetaceae</taxon>
        <taxon>Streptomyces</taxon>
    </lineage>
</organism>
<sequence length="335" mass="36335">MTTTAAPATTTPAGLEDPGRRPRGLTWTVLRLHRPALLVWAAYVLLLAGWLLWLRFVTLEQARTKLPGCPLSESDCVDAEALITFGDGVSTAATLIAYLTYGVAAWAGASLIGRELERGTAQLAWAQSVTPTRWLVARLAVPAALLALGTTVLFLLYRELWAPKHDMYGYQWYNPDPMVALGPLTVAYALCGLAVGALAGLALKRALPALVVALGFMALFHVYLDRNTRWLWPTERLTGFAASRVPNDAQHIDLGVITEAGTRADDVLLNCFGAEADESLSACMTNHNITGLYADVHPPSHFWPLHLMATGIVLTVTALAVTAAFWLLRRRTATH</sequence>
<dbReference type="Proteomes" id="UP000603227">
    <property type="component" value="Unassembled WGS sequence"/>
</dbReference>
<protein>
    <submittedName>
        <fullName evidence="2">Uncharacterized protein</fullName>
    </submittedName>
</protein>
<keyword evidence="1" id="KW-0472">Membrane</keyword>
<keyword evidence="1" id="KW-0812">Transmembrane</keyword>
<feature type="transmembrane region" description="Helical" evidence="1">
    <location>
        <begin position="95"/>
        <end position="113"/>
    </location>
</feature>
<proteinExistence type="predicted"/>
<dbReference type="RefSeq" id="WP_189784498.1">
    <property type="nucleotide sequence ID" value="NZ_BNAT01000017.1"/>
</dbReference>
<dbReference type="EMBL" id="BNAT01000017">
    <property type="protein sequence ID" value="GHE31540.1"/>
    <property type="molecule type" value="Genomic_DNA"/>
</dbReference>
<evidence type="ECO:0000256" key="1">
    <source>
        <dbReference type="SAM" id="Phobius"/>
    </source>
</evidence>
<feature type="transmembrane region" description="Helical" evidence="1">
    <location>
        <begin position="305"/>
        <end position="328"/>
    </location>
</feature>
<feature type="transmembrane region" description="Helical" evidence="1">
    <location>
        <begin position="134"/>
        <end position="157"/>
    </location>
</feature>